<reference evidence="1" key="1">
    <citation type="submission" date="2014-11" db="EMBL/GenBank/DDBJ databases">
        <authorList>
            <person name="Amaro Gonzalez C."/>
        </authorList>
    </citation>
    <scope>NUCLEOTIDE SEQUENCE</scope>
</reference>
<protein>
    <submittedName>
        <fullName evidence="1">Uncharacterized protein</fullName>
    </submittedName>
</protein>
<sequence length="23" mass="2790">MRSTTLLYLFQRIQCIRPKTALH</sequence>
<name>A0A0E9XVD3_ANGAN</name>
<dbReference type="AlphaFoldDB" id="A0A0E9XVD3"/>
<organism evidence="1">
    <name type="scientific">Anguilla anguilla</name>
    <name type="common">European freshwater eel</name>
    <name type="synonym">Muraena anguilla</name>
    <dbReference type="NCBI Taxonomy" id="7936"/>
    <lineage>
        <taxon>Eukaryota</taxon>
        <taxon>Metazoa</taxon>
        <taxon>Chordata</taxon>
        <taxon>Craniata</taxon>
        <taxon>Vertebrata</taxon>
        <taxon>Euteleostomi</taxon>
        <taxon>Actinopterygii</taxon>
        <taxon>Neopterygii</taxon>
        <taxon>Teleostei</taxon>
        <taxon>Anguilliformes</taxon>
        <taxon>Anguillidae</taxon>
        <taxon>Anguilla</taxon>
    </lineage>
</organism>
<evidence type="ECO:0000313" key="1">
    <source>
        <dbReference type="EMBL" id="JAI05796.1"/>
    </source>
</evidence>
<proteinExistence type="predicted"/>
<dbReference type="EMBL" id="GBXM01002782">
    <property type="protein sequence ID" value="JAI05796.1"/>
    <property type="molecule type" value="Transcribed_RNA"/>
</dbReference>
<reference evidence="1" key="2">
    <citation type="journal article" date="2015" name="Fish Shellfish Immunol.">
        <title>Early steps in the European eel (Anguilla anguilla)-Vibrio vulnificus interaction in the gills: Role of the RtxA13 toxin.</title>
        <authorList>
            <person name="Callol A."/>
            <person name="Pajuelo D."/>
            <person name="Ebbesson L."/>
            <person name="Teles M."/>
            <person name="MacKenzie S."/>
            <person name="Amaro C."/>
        </authorList>
    </citation>
    <scope>NUCLEOTIDE SEQUENCE</scope>
</reference>
<accession>A0A0E9XVD3</accession>